<sequence>MIHSDFVFRSRGIPLPPQGSPSDFVSANREAIQRKPYYTPELQPAETLWALVDEPLVNKHIATIDELDDIIGKRAPAGSIRPRDRSAITAR</sequence>
<evidence type="ECO:0000313" key="3">
    <source>
        <dbReference type="Proteomes" id="UP000239089"/>
    </source>
</evidence>
<evidence type="ECO:0000313" key="2">
    <source>
        <dbReference type="EMBL" id="PPQ32557.1"/>
    </source>
</evidence>
<evidence type="ECO:0000256" key="1">
    <source>
        <dbReference type="SAM" id="MobiDB-lite"/>
    </source>
</evidence>
<dbReference type="EMBL" id="NHSJ01000038">
    <property type="protein sequence ID" value="PPQ32557.1"/>
    <property type="molecule type" value="Genomic_DNA"/>
</dbReference>
<proteinExistence type="predicted"/>
<gene>
    <name evidence="2" type="ORF">CCR94_05085</name>
</gene>
<accession>A0A2S6ND69</accession>
<dbReference type="Proteomes" id="UP000239089">
    <property type="component" value="Unassembled WGS sequence"/>
</dbReference>
<protein>
    <recommendedName>
        <fullName evidence="4">Tc1-like transposase DDE domain-containing protein</fullName>
    </recommendedName>
</protein>
<feature type="region of interest" description="Disordered" evidence="1">
    <location>
        <begin position="1"/>
        <end position="23"/>
    </location>
</feature>
<name>A0A2S6ND69_9HYPH</name>
<comment type="caution">
    <text evidence="2">The sequence shown here is derived from an EMBL/GenBank/DDBJ whole genome shotgun (WGS) entry which is preliminary data.</text>
</comment>
<dbReference type="AlphaFoldDB" id="A0A2S6ND69"/>
<evidence type="ECO:0008006" key="4">
    <source>
        <dbReference type="Google" id="ProtNLM"/>
    </source>
</evidence>
<keyword evidence="3" id="KW-1185">Reference proteome</keyword>
<organism evidence="2 3">
    <name type="scientific">Rhodoblastus sphagnicola</name>
    <dbReference type="NCBI Taxonomy" id="333368"/>
    <lineage>
        <taxon>Bacteria</taxon>
        <taxon>Pseudomonadati</taxon>
        <taxon>Pseudomonadota</taxon>
        <taxon>Alphaproteobacteria</taxon>
        <taxon>Hyphomicrobiales</taxon>
        <taxon>Rhodoblastaceae</taxon>
        <taxon>Rhodoblastus</taxon>
    </lineage>
</organism>
<reference evidence="2 3" key="1">
    <citation type="journal article" date="2018" name="Arch. Microbiol.">
        <title>New insights into the metabolic potential of the phototrophic purple bacterium Rhodopila globiformis DSM 161(T) from its draft genome sequence and evidence for a vanadium-dependent nitrogenase.</title>
        <authorList>
            <person name="Imhoff J.F."/>
            <person name="Rahn T."/>
            <person name="Kunzel S."/>
            <person name="Neulinger S.C."/>
        </authorList>
    </citation>
    <scope>NUCLEOTIDE SEQUENCE [LARGE SCALE GENOMIC DNA]</scope>
    <source>
        <strain evidence="2 3">DSM 16996</strain>
    </source>
</reference>